<evidence type="ECO:0000256" key="2">
    <source>
        <dbReference type="ARBA" id="ARBA00008055"/>
    </source>
</evidence>
<dbReference type="EMBL" id="UINC01030924">
    <property type="protein sequence ID" value="SVB16122.1"/>
    <property type="molecule type" value="Genomic_DNA"/>
</dbReference>
<evidence type="ECO:0000313" key="9">
    <source>
        <dbReference type="EMBL" id="SVB16122.1"/>
    </source>
</evidence>
<dbReference type="InterPro" id="IPR001731">
    <property type="entry name" value="ALAD"/>
</dbReference>
<dbReference type="EC" id="4.2.1.24" evidence="3"/>
<dbReference type="AlphaFoldDB" id="A0A382BRR2"/>
<dbReference type="SUPFAM" id="SSF51569">
    <property type="entry name" value="Aldolase"/>
    <property type="match status" value="1"/>
</dbReference>
<dbReference type="GO" id="GO:0006782">
    <property type="term" value="P:protoporphyrinogen IX biosynthetic process"/>
    <property type="evidence" value="ECO:0007669"/>
    <property type="project" value="UniProtKB-UniPathway"/>
</dbReference>
<feature type="non-terminal residue" evidence="9">
    <location>
        <position position="64"/>
    </location>
</feature>
<organism evidence="9">
    <name type="scientific">marine metagenome</name>
    <dbReference type="NCBI Taxonomy" id="408172"/>
    <lineage>
        <taxon>unclassified sequences</taxon>
        <taxon>metagenomes</taxon>
        <taxon>ecological metagenomes</taxon>
    </lineage>
</organism>
<evidence type="ECO:0000256" key="4">
    <source>
        <dbReference type="ARBA" id="ARBA00023133"/>
    </source>
</evidence>
<name>A0A382BRR2_9ZZZZ</name>
<evidence type="ECO:0000256" key="1">
    <source>
        <dbReference type="ARBA" id="ARBA00004694"/>
    </source>
</evidence>
<evidence type="ECO:0000256" key="8">
    <source>
        <dbReference type="ARBA" id="ARBA00047651"/>
    </source>
</evidence>
<dbReference type="Pfam" id="PF00490">
    <property type="entry name" value="ALAD"/>
    <property type="match status" value="1"/>
</dbReference>
<keyword evidence="4" id="KW-0350">Heme biosynthesis</keyword>
<proteinExistence type="inferred from homology"/>
<comment type="pathway">
    <text evidence="1">Porphyrin-containing compound metabolism; protoporphyrin-IX biosynthesis; coproporphyrinogen-III from 5-aminolevulinate: step 1/4.</text>
</comment>
<dbReference type="GO" id="GO:0046872">
    <property type="term" value="F:metal ion binding"/>
    <property type="evidence" value="ECO:0007669"/>
    <property type="project" value="InterPro"/>
</dbReference>
<reference evidence="9" key="1">
    <citation type="submission" date="2018-05" db="EMBL/GenBank/DDBJ databases">
        <authorList>
            <person name="Lanie J.A."/>
            <person name="Ng W.-L."/>
            <person name="Kazmierczak K.M."/>
            <person name="Andrzejewski T.M."/>
            <person name="Davidsen T.M."/>
            <person name="Wayne K.J."/>
            <person name="Tettelin H."/>
            <person name="Glass J.I."/>
            <person name="Rusch D."/>
            <person name="Podicherti R."/>
            <person name="Tsui H.-C.T."/>
            <person name="Winkler M.E."/>
        </authorList>
    </citation>
    <scope>NUCLEOTIDE SEQUENCE</scope>
</reference>
<evidence type="ECO:0000256" key="7">
    <source>
        <dbReference type="ARBA" id="ARBA00032837"/>
    </source>
</evidence>
<comment type="catalytic activity">
    <reaction evidence="8">
        <text>2 5-aminolevulinate = porphobilinogen + 2 H2O + H(+)</text>
        <dbReference type="Rhea" id="RHEA:24064"/>
        <dbReference type="ChEBI" id="CHEBI:15377"/>
        <dbReference type="ChEBI" id="CHEBI:15378"/>
        <dbReference type="ChEBI" id="CHEBI:58126"/>
        <dbReference type="ChEBI" id="CHEBI:356416"/>
        <dbReference type="EC" id="4.2.1.24"/>
    </reaction>
</comment>
<comment type="similarity">
    <text evidence="2">Belongs to the ALAD family.</text>
</comment>
<gene>
    <name evidence="9" type="ORF">METZ01_LOCUS168976</name>
</gene>
<dbReference type="Gene3D" id="3.20.20.70">
    <property type="entry name" value="Aldolase class I"/>
    <property type="match status" value="1"/>
</dbReference>
<dbReference type="InterPro" id="IPR013785">
    <property type="entry name" value="Aldolase_TIM"/>
</dbReference>
<keyword evidence="6" id="KW-0627">Porphyrin biosynthesis</keyword>
<evidence type="ECO:0000256" key="6">
    <source>
        <dbReference type="ARBA" id="ARBA00023244"/>
    </source>
</evidence>
<keyword evidence="5" id="KW-0456">Lyase</keyword>
<evidence type="ECO:0000256" key="5">
    <source>
        <dbReference type="ARBA" id="ARBA00023239"/>
    </source>
</evidence>
<dbReference type="GO" id="GO:0004655">
    <property type="term" value="F:porphobilinogen synthase activity"/>
    <property type="evidence" value="ECO:0007669"/>
    <property type="project" value="UniProtKB-EC"/>
</dbReference>
<sequence>MTIRDSSSTRSRQQTTLDLLQRPRRLRRTEALRTLVRETHLSADNFMYPLFVCEGTNVRVEVPS</sequence>
<protein>
    <recommendedName>
        <fullName evidence="3">porphobilinogen synthase</fullName>
        <ecNumber evidence="3">4.2.1.24</ecNumber>
    </recommendedName>
    <alternativeName>
        <fullName evidence="7">Porphobilinogen synthase</fullName>
    </alternativeName>
</protein>
<evidence type="ECO:0000256" key="3">
    <source>
        <dbReference type="ARBA" id="ARBA00012053"/>
    </source>
</evidence>
<dbReference type="UniPathway" id="UPA00251">
    <property type="reaction ID" value="UER00318"/>
</dbReference>
<accession>A0A382BRR2</accession>